<comment type="caution">
    <text evidence="3">The sequence shown here is derived from an EMBL/GenBank/DDBJ whole genome shotgun (WGS) entry which is preliminary data.</text>
</comment>
<dbReference type="KEGG" id="egn:BMF35_a0587"/>
<dbReference type="PANTHER" id="PTHR13789:SF309">
    <property type="entry name" value="PUTATIVE (AFU_ORTHOLOGUE AFUA_6G14510)-RELATED"/>
    <property type="match status" value="1"/>
</dbReference>
<dbReference type="SUPFAM" id="SSF51905">
    <property type="entry name" value="FAD/NAD(P)-binding domain"/>
    <property type="match status" value="1"/>
</dbReference>
<keyword evidence="1" id="KW-0560">Oxidoreductase</keyword>
<evidence type="ECO:0000313" key="4">
    <source>
        <dbReference type="Proteomes" id="UP000053070"/>
    </source>
</evidence>
<dbReference type="InterPro" id="IPR050493">
    <property type="entry name" value="FAD-dep_Monooxygenase_BioMet"/>
</dbReference>
<name>A0A0G9MLB6_9SPHN</name>
<dbReference type="Proteomes" id="UP000053070">
    <property type="component" value="Unassembled WGS sequence"/>
</dbReference>
<reference evidence="3 4" key="1">
    <citation type="submission" date="2015-04" db="EMBL/GenBank/DDBJ databases">
        <title>The draft genome sequence of Erythrobacr gangjinensis K7-2.</title>
        <authorList>
            <person name="Zhuang L."/>
            <person name="Liu Y."/>
            <person name="Shao Z."/>
        </authorList>
    </citation>
    <scope>NUCLEOTIDE SEQUENCE [LARGE SCALE GENOMIC DNA]</scope>
    <source>
        <strain evidence="3 4">K7-2</strain>
    </source>
</reference>
<keyword evidence="4" id="KW-1185">Reference proteome</keyword>
<evidence type="ECO:0000313" key="3">
    <source>
        <dbReference type="EMBL" id="KLE31490.1"/>
    </source>
</evidence>
<keyword evidence="2" id="KW-0503">Monooxygenase</keyword>
<organism evidence="3 4">
    <name type="scientific">Aurantiacibacter gangjinensis</name>
    <dbReference type="NCBI Taxonomy" id="502682"/>
    <lineage>
        <taxon>Bacteria</taxon>
        <taxon>Pseudomonadati</taxon>
        <taxon>Pseudomonadota</taxon>
        <taxon>Alphaproteobacteria</taxon>
        <taxon>Sphingomonadales</taxon>
        <taxon>Erythrobacteraceae</taxon>
        <taxon>Aurantiacibacter</taxon>
    </lineage>
</organism>
<dbReference type="OrthoDB" id="4230779at2"/>
<dbReference type="InterPro" id="IPR002938">
    <property type="entry name" value="FAD-bd"/>
</dbReference>
<accession>A0A0G9MLB6</accession>
<sequence length="442" mass="49664">MDRADNFPKKIRIGIIGAGPAGLTTALAIEYYDRKKRFEVTLFERNSSPTDYPGVEYGIQERACRAFERIGIREKALHRSLRARKITFYNSRLEKKFRPIELDGDWTRHVVRQEFVADLVGLVKRAKLLTNHEIVSVRPNEDRSVTLKANIGEGRNEEFTFDAVLSCDGSSSTTRSQLFPMQDEKRDQGFSCIYMMLEAEKPLEAEERYLAMTNAGVSNLIMGEEATLTTFPLGKGRAAYGIGFDHQSRGHLWSRFDLDPDTEWADIPANTREALARRLVEDACAHDPFYAEMLKHVQDWMSPRVYLWAMEDTDPLHPPYGETGNVLAIGDAAHVLLPTIGMGASTAIEDGEMLGRFLVEGSAGVPGPEVFRQQFADSVAKPYAAERTEVWDDLVRRARTAAEINFTDQHERKRFAVGPQIPHRTASRLVSAIEKAARAAGV</sequence>
<dbReference type="Pfam" id="PF01494">
    <property type="entry name" value="FAD_binding_3"/>
    <property type="match status" value="2"/>
</dbReference>
<dbReference type="EMBL" id="LBHC01000002">
    <property type="protein sequence ID" value="KLE31490.1"/>
    <property type="molecule type" value="Genomic_DNA"/>
</dbReference>
<protein>
    <submittedName>
        <fullName evidence="3">Uncharacterized protein</fullName>
    </submittedName>
</protein>
<dbReference type="GO" id="GO:0004497">
    <property type="term" value="F:monooxygenase activity"/>
    <property type="evidence" value="ECO:0007669"/>
    <property type="project" value="UniProtKB-KW"/>
</dbReference>
<dbReference type="RefSeq" id="WP_047006842.1">
    <property type="nucleotide sequence ID" value="NZ_CP018097.1"/>
</dbReference>
<dbReference type="Gene3D" id="3.50.50.60">
    <property type="entry name" value="FAD/NAD(P)-binding domain"/>
    <property type="match status" value="1"/>
</dbReference>
<dbReference type="AlphaFoldDB" id="A0A0G9MLB6"/>
<proteinExistence type="predicted"/>
<dbReference type="STRING" id="502682.BMF35_a0587"/>
<dbReference type="GO" id="GO:0071949">
    <property type="term" value="F:FAD binding"/>
    <property type="evidence" value="ECO:0007669"/>
    <property type="project" value="InterPro"/>
</dbReference>
<dbReference type="PANTHER" id="PTHR13789">
    <property type="entry name" value="MONOOXYGENASE"/>
    <property type="match status" value="1"/>
</dbReference>
<evidence type="ECO:0000256" key="1">
    <source>
        <dbReference type="ARBA" id="ARBA00023002"/>
    </source>
</evidence>
<dbReference type="InterPro" id="IPR036188">
    <property type="entry name" value="FAD/NAD-bd_sf"/>
</dbReference>
<dbReference type="PRINTS" id="PR00420">
    <property type="entry name" value="RNGMNOXGNASE"/>
</dbReference>
<gene>
    <name evidence="3" type="ORF">AAW01_07905</name>
</gene>
<evidence type="ECO:0000256" key="2">
    <source>
        <dbReference type="ARBA" id="ARBA00023033"/>
    </source>
</evidence>
<dbReference type="PATRIC" id="fig|502682.8.peg.1617"/>